<dbReference type="GO" id="GO:0046872">
    <property type="term" value="F:metal ion binding"/>
    <property type="evidence" value="ECO:0007669"/>
    <property type="project" value="UniProtKB-KW"/>
</dbReference>
<comment type="subcellular location">
    <subcellularLocation>
        <location evidence="10">Cytoplasm</location>
    </subcellularLocation>
</comment>
<sequence length="661" mass="73746">MSQENLNEVVSPTEKKAYGADSIQVLEGLEAVRKRPAMYIGDVGIKGLHHLVYEVVDNSIDEALAGYCSNINVTIHEDNSISVLDDGRGIPTGINTKEKKSALEIVMTVLHAGGKFDKDTYKVSGGLHGVGVSCVNALSTVLKATVHREGKIFEQEYHKGVPAYEVREIGISDKTGTKVHFWPDDSIFQVTVFQKDILEGRLRELAYLNRKVRIILQDLREKDENGNTYQKEFYSEGGIVEFLEMLDNHAKRSPIIPNSLYVDGYDEASNVTVEVALSYNDDFKEHIFSYVNNINTIEGGTHVTGFRQALTRVFKSYGDKQGLFEKAKVTVEGDDFREGLSSIISVKVPEPQFEGQTKTKLGNSEVSGIVQTTVARALEAFLEENPKEAKNIIQKVVLAAQARVAAKKARDMVQRKSVLSGSGLPGKLADCSERDAEKCELYLVEGDSAGGTAKQGRDRAYQAILPLRGKILNVEKAMEHKIYENEEIRNIFTAMGVTIGTEEDPKALNLSKLRYHKLIIMTDADVDGSHIATLILTFIFRYMKELVMQGYVYLAQPPLYLVKKGKEQEYAYNEEQRKELVAKLGGGKDDSVGIQRYKGLGEMNADQLWETTMDPSHRTLKQVNIENMTAVDETFSMLMGDDVPPRRAFIEENATYARIDI</sequence>
<evidence type="ECO:0000256" key="1">
    <source>
        <dbReference type="ARBA" id="ARBA00000185"/>
    </source>
</evidence>
<dbReference type="GO" id="GO:0005694">
    <property type="term" value="C:chromosome"/>
    <property type="evidence" value="ECO:0007669"/>
    <property type="project" value="InterPro"/>
</dbReference>
<evidence type="ECO:0000256" key="10">
    <source>
        <dbReference type="HAMAP-Rule" id="MF_01898"/>
    </source>
</evidence>
<dbReference type="Pfam" id="PF00204">
    <property type="entry name" value="DNA_gyraseB"/>
    <property type="match status" value="1"/>
</dbReference>
<feature type="binding site" evidence="10">
    <location>
        <position position="445"/>
    </location>
    <ligand>
        <name>Mg(2+)</name>
        <dbReference type="ChEBI" id="CHEBI:18420"/>
        <label>1</label>
        <note>catalytic</note>
    </ligand>
</feature>
<keyword evidence="5 10" id="KW-0067">ATP-binding</keyword>
<dbReference type="Gene3D" id="3.40.50.670">
    <property type="match status" value="1"/>
</dbReference>
<evidence type="ECO:0000256" key="2">
    <source>
        <dbReference type="ARBA" id="ARBA00010708"/>
    </source>
</evidence>
<dbReference type="SMART" id="SM00433">
    <property type="entry name" value="TOP2c"/>
    <property type="match status" value="1"/>
</dbReference>
<evidence type="ECO:0000256" key="5">
    <source>
        <dbReference type="ARBA" id="ARBA00022840"/>
    </source>
</evidence>
<evidence type="ECO:0000259" key="11">
    <source>
        <dbReference type="PROSITE" id="PS50880"/>
    </source>
</evidence>
<dbReference type="InterPro" id="IPR003594">
    <property type="entry name" value="HATPase_dom"/>
</dbReference>
<keyword evidence="13" id="KW-1185">Reference proteome</keyword>
<dbReference type="NCBIfam" id="TIGR01059">
    <property type="entry name" value="gyrB"/>
    <property type="match status" value="1"/>
</dbReference>
<gene>
    <name evidence="10 12" type="primary">gyrB</name>
    <name evidence="12" type="ORF">D6B99_06165</name>
</gene>
<dbReference type="NCBIfam" id="NF004189">
    <property type="entry name" value="PRK05644.1"/>
    <property type="match status" value="1"/>
</dbReference>
<dbReference type="SMART" id="SM00387">
    <property type="entry name" value="HATPase_c"/>
    <property type="match status" value="1"/>
</dbReference>
<comment type="cofactor">
    <cofactor evidence="10">
        <name>Mg(2+)</name>
        <dbReference type="ChEBI" id="CHEBI:18420"/>
    </cofactor>
    <cofactor evidence="10">
        <name>Mn(2+)</name>
        <dbReference type="ChEBI" id="CHEBI:29035"/>
    </cofactor>
    <cofactor evidence="10">
        <name>Ca(2+)</name>
        <dbReference type="ChEBI" id="CHEBI:29108"/>
    </cofactor>
    <text evidence="10">Binds two Mg(2+) per subunit. The magnesium ions form salt bridges with both the protein and the DNA. Can also accept other divalent metal cations, such as Mn(2+) or Ca(2+).</text>
</comment>
<dbReference type="AlphaFoldDB" id="A0A386HP65"/>
<dbReference type="GO" id="GO:0034335">
    <property type="term" value="F:DNA negative supercoiling activity"/>
    <property type="evidence" value="ECO:0007669"/>
    <property type="project" value="UniProtKB-ARBA"/>
</dbReference>
<dbReference type="InterPro" id="IPR001241">
    <property type="entry name" value="Topo_IIA"/>
</dbReference>
<evidence type="ECO:0000256" key="9">
    <source>
        <dbReference type="ARBA" id="ARBA00023235"/>
    </source>
</evidence>
<dbReference type="Gene3D" id="3.30.230.10">
    <property type="match status" value="1"/>
</dbReference>
<dbReference type="GO" id="GO:0006265">
    <property type="term" value="P:DNA topological change"/>
    <property type="evidence" value="ECO:0007669"/>
    <property type="project" value="UniProtKB-UniRule"/>
</dbReference>
<dbReference type="GO" id="GO:0005737">
    <property type="term" value="C:cytoplasm"/>
    <property type="evidence" value="ECO:0007669"/>
    <property type="project" value="UniProtKB-SubCell"/>
</dbReference>
<evidence type="ECO:0000313" key="13">
    <source>
        <dbReference type="Proteomes" id="UP000266118"/>
    </source>
</evidence>
<dbReference type="NCBIfam" id="NF011501">
    <property type="entry name" value="PRK14939.1"/>
    <property type="match status" value="1"/>
</dbReference>
<keyword evidence="3 10" id="KW-0479">Metal-binding</keyword>
<keyword evidence="8" id="KW-0238">DNA-binding</keyword>
<keyword evidence="10" id="KW-0963">Cytoplasm</keyword>
<dbReference type="CDD" id="cd03366">
    <property type="entry name" value="TOPRIM_TopoIIA_GyrB"/>
    <property type="match status" value="1"/>
</dbReference>
<evidence type="ECO:0000256" key="6">
    <source>
        <dbReference type="ARBA" id="ARBA00022842"/>
    </source>
</evidence>
<feature type="binding site" evidence="10">
    <location>
        <position position="523"/>
    </location>
    <ligand>
        <name>Mg(2+)</name>
        <dbReference type="ChEBI" id="CHEBI:18420"/>
        <label>1</label>
        <note>catalytic</note>
    </ligand>
</feature>
<evidence type="ECO:0000256" key="8">
    <source>
        <dbReference type="ARBA" id="ARBA00023125"/>
    </source>
</evidence>
<dbReference type="Gene3D" id="3.30.565.10">
    <property type="entry name" value="Histidine kinase-like ATPase, C-terminal domain"/>
    <property type="match status" value="1"/>
</dbReference>
<dbReference type="PROSITE" id="PS00177">
    <property type="entry name" value="TOPOISOMERASE_II"/>
    <property type="match status" value="1"/>
</dbReference>
<dbReference type="FunFam" id="3.40.50.670:FF:000002">
    <property type="entry name" value="DNA gyrase subunit B"/>
    <property type="match status" value="1"/>
</dbReference>
<comment type="miscellaneous">
    <text evidence="10">Few gyrases are as efficient as E.coli at forming negative supercoils. Not all organisms have 2 type II topoisomerases; in organisms with a single type II topoisomerase this enzyme also has to decatenate newly replicated chromosomes.</text>
</comment>
<dbReference type="EC" id="5.6.2.2" evidence="10"/>
<feature type="domain" description="Toprim" evidence="11">
    <location>
        <begin position="439"/>
        <end position="558"/>
    </location>
</feature>
<dbReference type="FunFam" id="3.30.230.10:FF:000005">
    <property type="entry name" value="DNA gyrase subunit B"/>
    <property type="match status" value="1"/>
</dbReference>
<dbReference type="HAMAP" id="MF_01898">
    <property type="entry name" value="GyrB"/>
    <property type="match status" value="1"/>
</dbReference>
<dbReference type="InterPro" id="IPR013759">
    <property type="entry name" value="Topo_IIA_B_C"/>
</dbReference>
<feature type="binding site" evidence="10">
    <location>
        <position position="525"/>
    </location>
    <ligand>
        <name>Mg(2+)</name>
        <dbReference type="ChEBI" id="CHEBI:18420"/>
        <label>2</label>
    </ligand>
</feature>
<dbReference type="InterPro" id="IPR011557">
    <property type="entry name" value="GyrB"/>
</dbReference>
<dbReference type="PANTHER" id="PTHR45866">
    <property type="entry name" value="DNA GYRASE/TOPOISOMERASE SUBUNIT B"/>
    <property type="match status" value="1"/>
</dbReference>
<dbReference type="RefSeq" id="WP_119986119.1">
    <property type="nucleotide sequence ID" value="NZ_CP032489.1"/>
</dbReference>
<dbReference type="Pfam" id="PF02518">
    <property type="entry name" value="HATPase_c"/>
    <property type="match status" value="1"/>
</dbReference>
<dbReference type="PROSITE" id="PS50880">
    <property type="entry name" value="TOPRIM"/>
    <property type="match status" value="1"/>
</dbReference>
<dbReference type="InterPro" id="IPR000565">
    <property type="entry name" value="Topo_IIA_B"/>
</dbReference>
<proteinExistence type="inferred from homology"/>
<keyword evidence="4 10" id="KW-0547">Nucleotide-binding</keyword>
<dbReference type="InterPro" id="IPR018522">
    <property type="entry name" value="TopoIIA_CS"/>
</dbReference>
<dbReference type="InterPro" id="IPR002288">
    <property type="entry name" value="DNA_gyrase_B_C"/>
</dbReference>
<dbReference type="Pfam" id="PF01751">
    <property type="entry name" value="Toprim"/>
    <property type="match status" value="1"/>
</dbReference>
<organism evidence="12 13">
    <name type="scientific">Arachidicoccus soli</name>
    <dbReference type="NCBI Taxonomy" id="2341117"/>
    <lineage>
        <taxon>Bacteria</taxon>
        <taxon>Pseudomonadati</taxon>
        <taxon>Bacteroidota</taxon>
        <taxon>Chitinophagia</taxon>
        <taxon>Chitinophagales</taxon>
        <taxon>Chitinophagaceae</taxon>
        <taxon>Arachidicoccus</taxon>
    </lineage>
</organism>
<dbReference type="SUPFAM" id="SSF56719">
    <property type="entry name" value="Type II DNA topoisomerase"/>
    <property type="match status" value="1"/>
</dbReference>
<dbReference type="GO" id="GO:0006261">
    <property type="term" value="P:DNA-templated DNA replication"/>
    <property type="evidence" value="ECO:0007669"/>
    <property type="project" value="UniProtKB-UniRule"/>
</dbReference>
<feature type="site" description="Interaction with DNA" evidence="10">
    <location>
        <position position="470"/>
    </location>
</feature>
<comment type="catalytic activity">
    <reaction evidence="1 10">
        <text>ATP-dependent breakage, passage and rejoining of double-stranded DNA.</text>
        <dbReference type="EC" id="5.6.2.2"/>
    </reaction>
</comment>
<dbReference type="InterPro" id="IPR013760">
    <property type="entry name" value="Topo_IIA-like_dom_sf"/>
</dbReference>
<comment type="similarity">
    <text evidence="2 10">Belongs to the type II topoisomerase GyrB family.</text>
</comment>
<dbReference type="InterPro" id="IPR013506">
    <property type="entry name" value="Topo_IIA_bsu_dom2"/>
</dbReference>
<protein>
    <recommendedName>
        <fullName evidence="10">DNA gyrase subunit B</fullName>
        <ecNumber evidence="10">5.6.2.2</ecNumber>
    </recommendedName>
</protein>
<dbReference type="SUPFAM" id="SSF55874">
    <property type="entry name" value="ATPase domain of HSP90 chaperone/DNA topoisomerase II/histidine kinase"/>
    <property type="match status" value="1"/>
</dbReference>
<reference evidence="12 13" key="1">
    <citation type="submission" date="2018-09" db="EMBL/GenBank/DDBJ databases">
        <title>Arachidicoccus sp. nov., a bacterium isolated from soil.</title>
        <authorList>
            <person name="Weon H.-Y."/>
            <person name="Kwon S.-W."/>
            <person name="Lee S.A."/>
        </authorList>
    </citation>
    <scope>NUCLEOTIDE SEQUENCE [LARGE SCALE GENOMIC DNA]</scope>
    <source>
        <strain evidence="12 13">KIS59-12</strain>
    </source>
</reference>
<dbReference type="InterPro" id="IPR036890">
    <property type="entry name" value="HATPase_C_sf"/>
</dbReference>
<comment type="subunit">
    <text evidence="10">Heterotetramer, composed of two GyrA and two GyrB chains. In the heterotetramer, GyrA contains the active site tyrosine that forms a transient covalent intermediate with DNA, while GyrB binds cofactors and catalyzes ATP hydrolysis.</text>
</comment>
<dbReference type="CDD" id="cd16928">
    <property type="entry name" value="HATPase_GyrB-like"/>
    <property type="match status" value="1"/>
</dbReference>
<dbReference type="PANTHER" id="PTHR45866:SF1">
    <property type="entry name" value="DNA GYRASE SUBUNIT B, MITOCHONDRIAL"/>
    <property type="match status" value="1"/>
</dbReference>
<dbReference type="PRINTS" id="PR01159">
    <property type="entry name" value="DNAGYRASEB"/>
</dbReference>
<evidence type="ECO:0000256" key="4">
    <source>
        <dbReference type="ARBA" id="ARBA00022741"/>
    </source>
</evidence>
<dbReference type="GO" id="GO:0003677">
    <property type="term" value="F:DNA binding"/>
    <property type="evidence" value="ECO:0007669"/>
    <property type="project" value="UniProtKB-KW"/>
</dbReference>
<comment type="function">
    <text evidence="10">A type II topoisomerase that negatively supercoils closed circular double-stranded (ds) DNA in an ATP-dependent manner to modulate DNA topology and maintain chromosomes in an underwound state. Negative supercoiling favors strand separation, and DNA replication, transcription, recombination and repair, all of which involve strand separation. Also able to catalyze the interconversion of other topological isomers of dsDNA rings, including catenanes and knotted rings. Type II topoisomerases break and join 2 DNA strands simultaneously in an ATP-dependent manner.</text>
</comment>
<dbReference type="KEGG" id="ark:D6B99_06165"/>
<name>A0A386HP65_9BACT</name>
<keyword evidence="7 10" id="KW-0799">Topoisomerase</keyword>
<keyword evidence="9 10" id="KW-0413">Isomerase</keyword>
<dbReference type="OrthoDB" id="9802808at2"/>
<dbReference type="InterPro" id="IPR020568">
    <property type="entry name" value="Ribosomal_Su5_D2-typ_SF"/>
</dbReference>
<dbReference type="InterPro" id="IPR006171">
    <property type="entry name" value="TOPRIM_dom"/>
</dbReference>
<dbReference type="EMBL" id="CP032489">
    <property type="protein sequence ID" value="AYD47231.1"/>
    <property type="molecule type" value="Genomic_DNA"/>
</dbReference>
<evidence type="ECO:0000313" key="12">
    <source>
        <dbReference type="EMBL" id="AYD47231.1"/>
    </source>
</evidence>
<dbReference type="GO" id="GO:0005524">
    <property type="term" value="F:ATP binding"/>
    <property type="evidence" value="ECO:0007669"/>
    <property type="project" value="UniProtKB-UniRule"/>
</dbReference>
<keyword evidence="6 10" id="KW-0460">Magnesium</keyword>
<accession>A0A386HP65</accession>
<dbReference type="Pfam" id="PF00986">
    <property type="entry name" value="DNA_gyraseB_C"/>
    <property type="match status" value="1"/>
</dbReference>
<dbReference type="CDD" id="cd00822">
    <property type="entry name" value="TopoII_Trans_DNA_gyrase"/>
    <property type="match status" value="1"/>
</dbReference>
<dbReference type="InterPro" id="IPR014721">
    <property type="entry name" value="Ribsml_uS5_D2-typ_fold_subgr"/>
</dbReference>
<dbReference type="SUPFAM" id="SSF54211">
    <property type="entry name" value="Ribosomal protein S5 domain 2-like"/>
    <property type="match status" value="1"/>
</dbReference>
<feature type="site" description="Interaction with DNA" evidence="10">
    <location>
        <position position="473"/>
    </location>
</feature>
<dbReference type="PRINTS" id="PR00418">
    <property type="entry name" value="TPI2FAMILY"/>
</dbReference>
<feature type="binding site" evidence="10">
    <location>
        <position position="523"/>
    </location>
    <ligand>
        <name>Mg(2+)</name>
        <dbReference type="ChEBI" id="CHEBI:18420"/>
        <label>2</label>
    </ligand>
</feature>
<dbReference type="InterPro" id="IPR034160">
    <property type="entry name" value="TOPRIM_GyrB"/>
</dbReference>
<evidence type="ECO:0000256" key="7">
    <source>
        <dbReference type="ARBA" id="ARBA00023029"/>
    </source>
</evidence>
<dbReference type="FunFam" id="3.30.565.10:FF:000002">
    <property type="entry name" value="DNA gyrase subunit B"/>
    <property type="match status" value="1"/>
</dbReference>
<evidence type="ECO:0000256" key="3">
    <source>
        <dbReference type="ARBA" id="ARBA00022723"/>
    </source>
</evidence>
<dbReference type="Proteomes" id="UP000266118">
    <property type="component" value="Chromosome"/>
</dbReference>